<evidence type="ECO:0000256" key="1">
    <source>
        <dbReference type="ARBA" id="ARBA00004613"/>
    </source>
</evidence>
<dbReference type="GO" id="GO:0006508">
    <property type="term" value="P:proteolysis"/>
    <property type="evidence" value="ECO:0007669"/>
    <property type="project" value="UniProtKB-KW"/>
</dbReference>
<evidence type="ECO:0000259" key="8">
    <source>
        <dbReference type="PROSITE" id="PS50240"/>
    </source>
</evidence>
<evidence type="ECO:0000313" key="9">
    <source>
        <dbReference type="EMBL" id="JAG20770.1"/>
    </source>
</evidence>
<organism evidence="11">
    <name type="scientific">Lygus hesperus</name>
    <name type="common">Western plant bug</name>
    <dbReference type="NCBI Taxonomy" id="30085"/>
    <lineage>
        <taxon>Eukaryota</taxon>
        <taxon>Metazoa</taxon>
        <taxon>Ecdysozoa</taxon>
        <taxon>Arthropoda</taxon>
        <taxon>Hexapoda</taxon>
        <taxon>Insecta</taxon>
        <taxon>Pterygota</taxon>
        <taxon>Neoptera</taxon>
        <taxon>Paraneoptera</taxon>
        <taxon>Hemiptera</taxon>
        <taxon>Heteroptera</taxon>
        <taxon>Panheteroptera</taxon>
        <taxon>Cimicomorpha</taxon>
        <taxon>Miridae</taxon>
        <taxon>Mirini</taxon>
        <taxon>Lygus</taxon>
    </lineage>
</organism>
<dbReference type="EMBL" id="GBHO01000339">
    <property type="protein sequence ID" value="JAG43265.1"/>
    <property type="molecule type" value="Transcribed_RNA"/>
</dbReference>
<dbReference type="EMBL" id="GBHO01022831">
    <property type="protein sequence ID" value="JAG20773.1"/>
    <property type="molecule type" value="Transcribed_RNA"/>
</dbReference>
<dbReference type="Pfam" id="PF00089">
    <property type="entry name" value="Trypsin"/>
    <property type="match status" value="1"/>
</dbReference>
<feature type="region of interest" description="Disordered" evidence="7">
    <location>
        <begin position="136"/>
        <end position="168"/>
    </location>
</feature>
<dbReference type="PROSITE" id="PS00134">
    <property type="entry name" value="TRYPSIN_HIS"/>
    <property type="match status" value="1"/>
</dbReference>
<gene>
    <name evidence="11" type="primary">PRSS48_2</name>
    <name evidence="9" type="synonym">PRSS48_0</name>
    <name evidence="10" type="synonym">PRSS48_1</name>
    <name evidence="9" type="ORF">CM83_55933</name>
    <name evidence="11" type="ORF">CM83_55935</name>
    <name evidence="10" type="ORF">CM83_55936</name>
</gene>
<protein>
    <recommendedName>
        <fullName evidence="5">Phenoloxidase-activating factor 2</fullName>
    </recommendedName>
    <alternativeName>
        <fullName evidence="6">Prophenoloxidase-activating factor II</fullName>
    </alternativeName>
</protein>
<name>A0A0A9ZJ39_LYGHE</name>
<dbReference type="InterPro" id="IPR009003">
    <property type="entry name" value="Peptidase_S1_PA"/>
</dbReference>
<evidence type="ECO:0000256" key="3">
    <source>
        <dbReference type="ARBA" id="ARBA00023157"/>
    </source>
</evidence>
<dbReference type="FunFam" id="2.40.10.10:FF:000038">
    <property type="entry name" value="Serine protease"/>
    <property type="match status" value="1"/>
</dbReference>
<dbReference type="PROSITE" id="PS50240">
    <property type="entry name" value="TRYPSIN_DOM"/>
    <property type="match status" value="1"/>
</dbReference>
<dbReference type="AlphaFoldDB" id="A0A0A9ZJ39"/>
<evidence type="ECO:0000256" key="6">
    <source>
        <dbReference type="ARBA" id="ARBA00076468"/>
    </source>
</evidence>
<dbReference type="CDD" id="cd00190">
    <property type="entry name" value="Tryp_SPc"/>
    <property type="match status" value="1"/>
</dbReference>
<proteinExistence type="inferred from homology"/>
<comment type="similarity">
    <text evidence="4">Belongs to the peptidase S1 family. CLIP subfamily.</text>
</comment>
<keyword evidence="2" id="KW-0964">Secreted</keyword>
<dbReference type="InterPro" id="IPR001314">
    <property type="entry name" value="Peptidase_S1A"/>
</dbReference>
<evidence type="ECO:0000256" key="2">
    <source>
        <dbReference type="ARBA" id="ARBA00022525"/>
    </source>
</evidence>
<dbReference type="InterPro" id="IPR041515">
    <property type="entry name" value="PPAF-2-like_Clip"/>
</dbReference>
<evidence type="ECO:0000256" key="7">
    <source>
        <dbReference type="SAM" id="MobiDB-lite"/>
    </source>
</evidence>
<evidence type="ECO:0000256" key="4">
    <source>
        <dbReference type="ARBA" id="ARBA00024195"/>
    </source>
</evidence>
<dbReference type="Pfam" id="PF18322">
    <property type="entry name" value="CLIP_1"/>
    <property type="match status" value="1"/>
</dbReference>
<reference evidence="11" key="1">
    <citation type="journal article" date="2014" name="PLoS ONE">
        <title>Transcriptome-Based Identification of ABC Transporters in the Western Tarnished Plant Bug Lygus hesperus.</title>
        <authorList>
            <person name="Hull J.J."/>
            <person name="Chaney K."/>
            <person name="Geib S.M."/>
            <person name="Fabrick J.A."/>
            <person name="Brent C.S."/>
            <person name="Walsh D."/>
            <person name="Lavine L.C."/>
        </authorList>
    </citation>
    <scope>NUCLEOTIDE SEQUENCE</scope>
</reference>
<evidence type="ECO:0000313" key="10">
    <source>
        <dbReference type="EMBL" id="JAG20773.1"/>
    </source>
</evidence>
<keyword evidence="11" id="KW-0645">Protease</keyword>
<reference evidence="11" key="2">
    <citation type="submission" date="2014-07" db="EMBL/GenBank/DDBJ databases">
        <authorList>
            <person name="Hull J."/>
        </authorList>
    </citation>
    <scope>NUCLEOTIDE SEQUENCE</scope>
</reference>
<dbReference type="InterPro" id="IPR001254">
    <property type="entry name" value="Trypsin_dom"/>
</dbReference>
<dbReference type="PRINTS" id="PR00722">
    <property type="entry name" value="CHYMOTRYPSIN"/>
</dbReference>
<dbReference type="SMART" id="SM00020">
    <property type="entry name" value="Tryp_SPc"/>
    <property type="match status" value="1"/>
</dbReference>
<dbReference type="SUPFAM" id="SSF50494">
    <property type="entry name" value="Trypsin-like serine proteases"/>
    <property type="match status" value="1"/>
</dbReference>
<evidence type="ECO:0000256" key="5">
    <source>
        <dbReference type="ARBA" id="ARBA00068096"/>
    </source>
</evidence>
<dbReference type="GO" id="GO:0004252">
    <property type="term" value="F:serine-type endopeptidase activity"/>
    <property type="evidence" value="ECO:0007669"/>
    <property type="project" value="InterPro"/>
</dbReference>
<dbReference type="GO" id="GO:0005576">
    <property type="term" value="C:extracellular region"/>
    <property type="evidence" value="ECO:0007669"/>
    <property type="project" value="UniProtKB-SubCell"/>
</dbReference>
<sequence length="435" mass="48563">MTPNFFSGGGQCAQLEFNRSFLLGCLEMEKCCAVCLMAAFIMFHLVSGNTEDSLNIIPTTSTEQTLKFSTRRIPASVDCACVPFYQCINGTHDKHGINQITYKSIKEDIQSNLLPKPCPEFHTWCCNEPYKPADGKFPPKSVDNTQTPPQISHDRDKEASNSSRKTTECGYRQRTMTFQYKIIGKNNEAQPKEFPWTVMITTKDGINPKLLRYLCGGSLIHERVMLTAAHCAAKIGQRTAVIVAGEHDTRVEEQDPNQERPVTKIITHPAYDDDTLHNDIALLVTDEPFIFAPNVNILCLPKAEDVILDSDCLVAGWGKDMEGDSHQVLKKTTLPIVPRDVCQLRLREIEEVGADFELHESFVCAGGVERKDTCQGDGGSPLICPIKGKIDRYQQVGIVAWGIKCGEALPAVYVNVARFRSWIDGEMKKLNFITE</sequence>
<evidence type="ECO:0000313" key="11">
    <source>
        <dbReference type="EMBL" id="JAG43265.1"/>
    </source>
</evidence>
<dbReference type="EMBL" id="GBHO01022834">
    <property type="protein sequence ID" value="JAG20770.1"/>
    <property type="molecule type" value="Transcribed_RNA"/>
</dbReference>
<accession>A0A0A9ZJ39</accession>
<dbReference type="InterPro" id="IPR043504">
    <property type="entry name" value="Peptidase_S1_PA_chymotrypsin"/>
</dbReference>
<dbReference type="InterPro" id="IPR051487">
    <property type="entry name" value="Ser/Thr_Proteases_Immune/Dev"/>
</dbReference>
<keyword evidence="3" id="KW-1015">Disulfide bond</keyword>
<comment type="subcellular location">
    <subcellularLocation>
        <location evidence="1">Secreted</location>
    </subcellularLocation>
</comment>
<keyword evidence="11" id="KW-0378">Hydrolase</keyword>
<dbReference type="InterPro" id="IPR018114">
    <property type="entry name" value="TRYPSIN_HIS"/>
</dbReference>
<dbReference type="PANTHER" id="PTHR24256">
    <property type="entry name" value="TRYPTASE-RELATED"/>
    <property type="match status" value="1"/>
</dbReference>
<feature type="domain" description="Peptidase S1" evidence="8">
    <location>
        <begin position="182"/>
        <end position="428"/>
    </location>
</feature>
<dbReference type="Gene3D" id="2.40.10.10">
    <property type="entry name" value="Trypsin-like serine proteases"/>
    <property type="match status" value="1"/>
</dbReference>